<evidence type="ECO:0000313" key="2">
    <source>
        <dbReference type="EMBL" id="KAH3845615.1"/>
    </source>
</evidence>
<reference evidence="2" key="1">
    <citation type="journal article" date="2019" name="bioRxiv">
        <title>The Genome of the Zebra Mussel, Dreissena polymorpha: A Resource for Invasive Species Research.</title>
        <authorList>
            <person name="McCartney M.A."/>
            <person name="Auch B."/>
            <person name="Kono T."/>
            <person name="Mallez S."/>
            <person name="Zhang Y."/>
            <person name="Obille A."/>
            <person name="Becker A."/>
            <person name="Abrahante J.E."/>
            <person name="Garbe J."/>
            <person name="Badalamenti J.P."/>
            <person name="Herman A."/>
            <person name="Mangelson H."/>
            <person name="Liachko I."/>
            <person name="Sullivan S."/>
            <person name="Sone E.D."/>
            <person name="Koren S."/>
            <person name="Silverstein K.A.T."/>
            <person name="Beckman K.B."/>
            <person name="Gohl D.M."/>
        </authorList>
    </citation>
    <scope>NUCLEOTIDE SEQUENCE</scope>
    <source>
        <strain evidence="2">Duluth1</strain>
        <tissue evidence="2">Whole animal</tissue>
    </source>
</reference>
<evidence type="ECO:0000313" key="3">
    <source>
        <dbReference type="Proteomes" id="UP000828390"/>
    </source>
</evidence>
<protein>
    <submittedName>
        <fullName evidence="2">Uncharacterized protein</fullName>
    </submittedName>
</protein>
<organism evidence="2 3">
    <name type="scientific">Dreissena polymorpha</name>
    <name type="common">Zebra mussel</name>
    <name type="synonym">Mytilus polymorpha</name>
    <dbReference type="NCBI Taxonomy" id="45954"/>
    <lineage>
        <taxon>Eukaryota</taxon>
        <taxon>Metazoa</taxon>
        <taxon>Spiralia</taxon>
        <taxon>Lophotrochozoa</taxon>
        <taxon>Mollusca</taxon>
        <taxon>Bivalvia</taxon>
        <taxon>Autobranchia</taxon>
        <taxon>Heteroconchia</taxon>
        <taxon>Euheterodonta</taxon>
        <taxon>Imparidentia</taxon>
        <taxon>Neoheterodontei</taxon>
        <taxon>Myida</taxon>
        <taxon>Dreissenoidea</taxon>
        <taxon>Dreissenidae</taxon>
        <taxon>Dreissena</taxon>
    </lineage>
</organism>
<gene>
    <name evidence="2" type="ORF">DPMN_087897</name>
</gene>
<keyword evidence="3" id="KW-1185">Reference proteome</keyword>
<comment type="caution">
    <text evidence="2">The sequence shown here is derived from an EMBL/GenBank/DDBJ whole genome shotgun (WGS) entry which is preliminary data.</text>
</comment>
<proteinExistence type="predicted"/>
<evidence type="ECO:0000256" key="1">
    <source>
        <dbReference type="SAM" id="MobiDB-lite"/>
    </source>
</evidence>
<sequence>MNQIKHDENVDVEGSAHGPEFQDICGAVGGSLRQSDRCQGILGHQQGEPAEYEQYHSTT</sequence>
<dbReference type="Proteomes" id="UP000828390">
    <property type="component" value="Unassembled WGS sequence"/>
</dbReference>
<feature type="region of interest" description="Disordered" evidence="1">
    <location>
        <begin position="1"/>
        <end position="27"/>
    </location>
</feature>
<accession>A0A9D4KT53</accession>
<dbReference type="AlphaFoldDB" id="A0A9D4KT53"/>
<feature type="region of interest" description="Disordered" evidence="1">
    <location>
        <begin position="39"/>
        <end position="59"/>
    </location>
</feature>
<dbReference type="EMBL" id="JAIWYP010000003">
    <property type="protein sequence ID" value="KAH3845615.1"/>
    <property type="molecule type" value="Genomic_DNA"/>
</dbReference>
<reference evidence="2" key="2">
    <citation type="submission" date="2020-11" db="EMBL/GenBank/DDBJ databases">
        <authorList>
            <person name="McCartney M.A."/>
            <person name="Auch B."/>
            <person name="Kono T."/>
            <person name="Mallez S."/>
            <person name="Becker A."/>
            <person name="Gohl D.M."/>
            <person name="Silverstein K.A.T."/>
            <person name="Koren S."/>
            <person name="Bechman K.B."/>
            <person name="Herman A."/>
            <person name="Abrahante J.E."/>
            <person name="Garbe J."/>
        </authorList>
    </citation>
    <scope>NUCLEOTIDE SEQUENCE</scope>
    <source>
        <strain evidence="2">Duluth1</strain>
        <tissue evidence="2">Whole animal</tissue>
    </source>
</reference>
<name>A0A9D4KT53_DREPO</name>